<evidence type="ECO:0000256" key="1">
    <source>
        <dbReference type="SAM" id="Phobius"/>
    </source>
</evidence>
<keyword evidence="1" id="KW-1133">Transmembrane helix</keyword>
<feature type="transmembrane region" description="Helical" evidence="1">
    <location>
        <begin position="21"/>
        <end position="38"/>
    </location>
</feature>
<accession>A0ABS9Z1X2</accession>
<evidence type="ECO:0008006" key="4">
    <source>
        <dbReference type="Google" id="ProtNLM"/>
    </source>
</evidence>
<reference evidence="2" key="1">
    <citation type="journal article" date="2022" name="ISME J.">
        <title>Identification of active gaseous-alkane degraders at natural gas seeps.</title>
        <authorList>
            <person name="Farhan Ul Haque M."/>
            <person name="Hernandez M."/>
            <person name="Crombie A.T."/>
            <person name="Murrell J.C."/>
        </authorList>
    </citation>
    <scope>NUCLEOTIDE SEQUENCE</scope>
    <source>
        <strain evidence="2">PC2</strain>
    </source>
</reference>
<organism evidence="2 3">
    <name type="scientific">Candidatus Rhodoblastus alkanivorans</name>
    <dbReference type="NCBI Taxonomy" id="2954117"/>
    <lineage>
        <taxon>Bacteria</taxon>
        <taxon>Pseudomonadati</taxon>
        <taxon>Pseudomonadota</taxon>
        <taxon>Alphaproteobacteria</taxon>
        <taxon>Hyphomicrobiales</taxon>
        <taxon>Rhodoblastaceae</taxon>
        <taxon>Rhodoblastus</taxon>
    </lineage>
</organism>
<comment type="caution">
    <text evidence="2">The sequence shown here is derived from an EMBL/GenBank/DDBJ whole genome shotgun (WGS) entry which is preliminary data.</text>
</comment>
<dbReference type="Pfam" id="PF09656">
    <property type="entry name" value="PGPGW"/>
    <property type="match status" value="1"/>
</dbReference>
<dbReference type="EMBL" id="JAIVFP010000001">
    <property type="protein sequence ID" value="MCI4681623.1"/>
    <property type="molecule type" value="Genomic_DNA"/>
</dbReference>
<dbReference type="RefSeq" id="WP_243065677.1">
    <property type="nucleotide sequence ID" value="NZ_JAIVFK010000007.1"/>
</dbReference>
<keyword evidence="1" id="KW-0812">Transmembrane</keyword>
<keyword evidence="3" id="KW-1185">Reference proteome</keyword>
<protein>
    <recommendedName>
        <fullName evidence="4">Transmembrane protein (PGPGW)</fullName>
    </recommendedName>
</protein>
<dbReference type="InterPro" id="IPR019099">
    <property type="entry name" value="Uncharacterised_PGPGW_TM"/>
</dbReference>
<proteinExistence type="predicted"/>
<gene>
    <name evidence="2" type="ORF">K2U94_02350</name>
</gene>
<sequence>MDDRPTRSWLEKLRDPHWRPLRIPVGVVLVVAGVFGFLPLVGFWMIPLGLSLLAVDFPAAAKADRWIARKSRSVVAWLRRRGPLPPEKSE</sequence>
<keyword evidence="1" id="KW-0472">Membrane</keyword>
<dbReference type="Proteomes" id="UP001139104">
    <property type="component" value="Unassembled WGS sequence"/>
</dbReference>
<evidence type="ECO:0000313" key="2">
    <source>
        <dbReference type="EMBL" id="MCI4681623.1"/>
    </source>
</evidence>
<evidence type="ECO:0000313" key="3">
    <source>
        <dbReference type="Proteomes" id="UP001139104"/>
    </source>
</evidence>
<name>A0ABS9Z1X2_9HYPH</name>